<feature type="coiled-coil region" evidence="3">
    <location>
        <begin position="438"/>
        <end position="465"/>
    </location>
</feature>
<dbReference type="InterPro" id="IPR003423">
    <property type="entry name" value="OMP_efflux"/>
</dbReference>
<dbReference type="InterPro" id="IPR010131">
    <property type="entry name" value="MdtP/NodT-like"/>
</dbReference>
<evidence type="ECO:0000256" key="2">
    <source>
        <dbReference type="RuleBase" id="RU362097"/>
    </source>
</evidence>
<reference evidence="4" key="1">
    <citation type="submission" date="2022-12" db="EMBL/GenBank/DDBJ databases">
        <title>Genome sequence of HCMS5-2.</title>
        <authorList>
            <person name="Woo H."/>
        </authorList>
    </citation>
    <scope>NUCLEOTIDE SEQUENCE</scope>
    <source>
        <strain evidence="4">HCMS5-2</strain>
    </source>
</reference>
<feature type="coiled-coil region" evidence="3">
    <location>
        <begin position="67"/>
        <end position="94"/>
    </location>
</feature>
<organism evidence="4 5">
    <name type="scientific">Pedobacter punctiformis</name>
    <dbReference type="NCBI Taxonomy" id="3004097"/>
    <lineage>
        <taxon>Bacteria</taxon>
        <taxon>Pseudomonadati</taxon>
        <taxon>Bacteroidota</taxon>
        <taxon>Sphingobacteriia</taxon>
        <taxon>Sphingobacteriales</taxon>
        <taxon>Sphingobacteriaceae</taxon>
        <taxon>Pedobacter</taxon>
    </lineage>
</organism>
<dbReference type="Gene3D" id="1.20.1600.10">
    <property type="entry name" value="Outer membrane efflux proteins (OEP)"/>
    <property type="match status" value="1"/>
</dbReference>
<evidence type="ECO:0000256" key="1">
    <source>
        <dbReference type="ARBA" id="ARBA00007613"/>
    </source>
</evidence>
<keyword evidence="3" id="KW-0175">Coiled coil</keyword>
<dbReference type="NCBIfam" id="TIGR01845">
    <property type="entry name" value="outer_NodT"/>
    <property type="match status" value="1"/>
</dbReference>
<comment type="subcellular location">
    <subcellularLocation>
        <location evidence="2">Cell membrane</location>
        <topology evidence="2">Lipid-anchor</topology>
    </subcellularLocation>
</comment>
<dbReference type="EMBL" id="JAPWGM010000001">
    <property type="protein sequence ID" value="MCZ4243213.1"/>
    <property type="molecule type" value="Genomic_DNA"/>
</dbReference>
<keyword evidence="2" id="KW-0564">Palmitate</keyword>
<keyword evidence="2" id="KW-1134">Transmembrane beta strand</keyword>
<keyword evidence="5" id="KW-1185">Reference proteome</keyword>
<dbReference type="Proteomes" id="UP001144347">
    <property type="component" value="Unassembled WGS sequence"/>
</dbReference>
<evidence type="ECO:0000313" key="5">
    <source>
        <dbReference type="Proteomes" id="UP001144347"/>
    </source>
</evidence>
<keyword evidence="2" id="KW-0812">Transmembrane</keyword>
<comment type="caution">
    <text evidence="4">The sequence shown here is derived from an EMBL/GenBank/DDBJ whole genome shotgun (WGS) entry which is preliminary data.</text>
</comment>
<dbReference type="PANTHER" id="PTHR30203:SF30">
    <property type="entry name" value="OUTER MEMBRANE PROTEIN-RELATED"/>
    <property type="match status" value="1"/>
</dbReference>
<dbReference type="PANTHER" id="PTHR30203">
    <property type="entry name" value="OUTER MEMBRANE CATION EFFLUX PROTEIN"/>
    <property type="match status" value="1"/>
</dbReference>
<dbReference type="Pfam" id="PF02321">
    <property type="entry name" value="OEP"/>
    <property type="match status" value="2"/>
</dbReference>
<proteinExistence type="inferred from homology"/>
<dbReference type="SUPFAM" id="SSF56954">
    <property type="entry name" value="Outer membrane efflux proteins (OEP)"/>
    <property type="match status" value="1"/>
</dbReference>
<dbReference type="Gene3D" id="2.20.200.10">
    <property type="entry name" value="Outer membrane efflux proteins (OEP)"/>
    <property type="match status" value="1"/>
</dbReference>
<name>A0ABT4L7T0_9SPHI</name>
<accession>A0ABT4L7T0</accession>
<evidence type="ECO:0000256" key="3">
    <source>
        <dbReference type="SAM" id="Coils"/>
    </source>
</evidence>
<protein>
    <submittedName>
        <fullName evidence="4">TolC family protein</fullName>
    </submittedName>
</protein>
<keyword evidence="2" id="KW-0472">Membrane</keyword>
<comment type="similarity">
    <text evidence="1 2">Belongs to the outer membrane factor (OMF) (TC 1.B.17) family.</text>
</comment>
<keyword evidence="2" id="KW-0449">Lipoprotein</keyword>
<dbReference type="RefSeq" id="WP_269426282.1">
    <property type="nucleotide sequence ID" value="NZ_JAPWGM010000001.1"/>
</dbReference>
<evidence type="ECO:0000313" key="4">
    <source>
        <dbReference type="EMBL" id="MCZ4243213.1"/>
    </source>
</evidence>
<gene>
    <name evidence="4" type="ORF">O0955_04280</name>
</gene>
<sequence>MFNKKIYTGFGFALICMAYTACKVPQTAQKSENKNVPNAFSDLKDTTNVVNIKWRQFFNDKYLVDLIDTALKNNQELNVTLQEIEIAKNEVRAKKGEILPSVGYHVGAGFEKVGRYTSSGAGDASTEITPGKEVPEVLPDYQFGLTTNWEVDIWHKLRNAKKAAVTRYLSTVEGKNFVVTNLIAEVANSYYELLALDNQLAIIKKNITLQSDALELMKIQKQATRVTELAVRKFEAEVYNSKSLEFSIQQNITETENKINFLLGRYPQAIKRDTESFNVLVPPLVKVGIPSQLLANRPDIKQAELDLASAKLDVKVAKAQFYPSFGISATLGFQAFNPSYLVRTPESLLYSLAGDLAGPLINKNAIKANYLTANAKQIQAVYNYEKTILNGYIETANQLSNISNLEKSYTLKAKQVQALTQSVDISNDLFRSARVDYFEVLMTQRDALEARLELIETRKQQLNAVVNIYRALGGGWN</sequence>